<feature type="region of interest" description="Disordered" evidence="1">
    <location>
        <begin position="893"/>
        <end position="987"/>
    </location>
</feature>
<feature type="domain" description="DEPDC5 C-terminal" evidence="3">
    <location>
        <begin position="1376"/>
        <end position="1543"/>
    </location>
</feature>
<protein>
    <submittedName>
        <fullName evidence="4">BQ2448_6505 protein</fullName>
    </submittedName>
</protein>
<feature type="compositionally biased region" description="Basic and acidic residues" evidence="1">
    <location>
        <begin position="764"/>
        <end position="779"/>
    </location>
</feature>
<dbReference type="OrthoDB" id="39497at2759"/>
<name>A0A238FPZ1_9BASI</name>
<evidence type="ECO:0000259" key="3">
    <source>
        <dbReference type="Pfam" id="PF19418"/>
    </source>
</evidence>
<feature type="region of interest" description="Disordered" evidence="1">
    <location>
        <begin position="764"/>
        <end position="815"/>
    </location>
</feature>
<feature type="compositionally biased region" description="Low complexity" evidence="1">
    <location>
        <begin position="795"/>
        <end position="808"/>
    </location>
</feature>
<dbReference type="InterPro" id="IPR045838">
    <property type="entry name" value="DEPDC5_CTD"/>
</dbReference>
<feature type="compositionally biased region" description="Polar residues" evidence="1">
    <location>
        <begin position="946"/>
        <end position="960"/>
    </location>
</feature>
<sequence>MAPVELHVDALSKVDVFVHPSAYPPSTQVGDLLAIRPLTAATRKNKGKDRALLFKVDRLSDGATPLSAGTTTNSGANADAAAQGQDSAASSTAAATIAPATAAATATQAERERRRPPKAQVLVSQNVQQTFKWIKPRTEVVVEVLSRADRNHQLTPPPPDELVASHVELYFNNLYLSRPDMFRLTLDLARTCLFINQRVTSEVLMGARLRVGAIFNLNNHHVRSAYITDETKIIFRSESARCFIFVEISQEMWHFEEDGSMLRERCEAFLDEMFQHWSGKQSKGMGGAKNRGYSTSHNVSIILYGRVIYEDNGEGEEARAPMKRHENGTLYRDFFKVIMDLTPSPHPSIVRTVAQEIQRWHESVLLRTRPNGEQKLAGRIAYAHESPVLEATNLALNSFEEHWIDRDLQRTGLEVLVLTAGTSYYEVPKGLLRLTTERMLYHGIGLDLISLSKTPLHTVPLFAFQSHEPGLSDEPHLAFNSFKGKRRPGTEIQPTTVGPPSSQGTTYLATSRPYTTATGEHSGSSHNTSHNPFGRDPARIALSSDQKDPLYYDSSRPLQETSIYYAEPMFIFCSFFGLQVDKPHRIDRFMPRARCYELFSQGIGERTPIAIPLLLPINTAIDAEDGGGGANGEHVGYLSEWEKRQAKREKHDALAVGARDGLEGLSTWSKESGAMSATTENSVELANNAGGRWDKTIGAKTKGAHSNSDVTTESESDGSGRDGRRLTAQSSREKDEKAVEAAKVREREMERVTREREREQEIVIEKERGRQQRISEAERVATSSRSKTPMPGRPRSASVATSVRTVSSGQTKTDRIKSATPALIARLTNTIAAPSGSGSSAYHSSHSSRPGWLGLFRGPVSSSSATPAPSVAVQRVEARANVTPQFDLDTDMSVASGRSEYGTSSPPVSYRTSFLIPPPTKGPTLPISIKTRSILPKDADRPSRGLRNSPSLKQFTTTGISKDKSSGHRSTASRFNPSKPGKQSNGLADQARRWASIFVRHANDQRSVNWVSITRGACLPLTTDFLPTAEALATEYSDFGYAVPTSSTSNSFLLLSEQARTGHNVVAELVLEMVAQRLSHGFQLVTPANHIGALDEINVASSKTLPDVLHEVELGDSTAVYLTLANQIHRIWYDRRTQAVHVKIMRRRRTWSKENYNFSGLIFTQGSNVYRYTELEFPYPSMIEPDDWQHLDRLVAGAEKPDLRPSLRYWRTRLVLLPAKTVPERENIIRTTDALEADASDAMINDQGFYTFRDLIESARWIPPGADREQIPISHTPLTAPEWASMMAKNATSASLDLLSTAANRAAHSHQSNPHAPRLSTWLSRLTNTSQTPPSASPQLDRDLQLISPISASEQLADIGPSVPSPTPKKPMVQMSHAVIVDLDHLGKKSSRAERVICHLDRSHNRNAAYHLELNWLSGSGKIIDNAIQAWSRQVQKFGLTLIEVSTRAVEDLHNPFQSATILPFKVPPPPIVDSALPKEYYEASLLRSLGFFLDIGADSTFPSDVDVQYSYKCNPSHRSQYIHRSGTVLVAILGDRHGFAIVANRIYLSHKPHAKEQDPTQELVELCVNLQRLRAMWDRLGVEADRLKEKAAFEAASAREELTQDQRPHDRL</sequence>
<feature type="compositionally biased region" description="Polar residues" evidence="1">
    <location>
        <begin position="968"/>
        <end position="987"/>
    </location>
</feature>
<evidence type="ECO:0000256" key="1">
    <source>
        <dbReference type="SAM" id="MobiDB-lite"/>
    </source>
</evidence>
<feature type="region of interest" description="Disordered" evidence="1">
    <location>
        <begin position="482"/>
        <end position="539"/>
    </location>
</feature>
<dbReference type="STRING" id="269621.A0A238FPZ1"/>
<feature type="compositionally biased region" description="Polar residues" evidence="1">
    <location>
        <begin position="704"/>
        <end position="713"/>
    </location>
</feature>
<dbReference type="InterPro" id="IPR027244">
    <property type="entry name" value="IML1"/>
</dbReference>
<dbReference type="InterPro" id="IPR048255">
    <property type="entry name" value="IML1_N"/>
</dbReference>
<feature type="region of interest" description="Disordered" evidence="1">
    <location>
        <begin position="63"/>
        <end position="93"/>
    </location>
</feature>
<dbReference type="Proteomes" id="UP000198372">
    <property type="component" value="Unassembled WGS sequence"/>
</dbReference>
<dbReference type="EMBL" id="FMSP01000020">
    <property type="protein sequence ID" value="SCV74073.1"/>
    <property type="molecule type" value="Genomic_DNA"/>
</dbReference>
<organism evidence="4 5">
    <name type="scientific">Microbotryum intermedium</name>
    <dbReference type="NCBI Taxonomy" id="269621"/>
    <lineage>
        <taxon>Eukaryota</taxon>
        <taxon>Fungi</taxon>
        <taxon>Dikarya</taxon>
        <taxon>Basidiomycota</taxon>
        <taxon>Pucciniomycotina</taxon>
        <taxon>Microbotryomycetes</taxon>
        <taxon>Microbotryales</taxon>
        <taxon>Microbotryaceae</taxon>
        <taxon>Microbotryum</taxon>
    </lineage>
</organism>
<dbReference type="GO" id="GO:1904262">
    <property type="term" value="P:negative regulation of TORC1 signaling"/>
    <property type="evidence" value="ECO:0007669"/>
    <property type="project" value="TreeGrafter"/>
</dbReference>
<gene>
    <name evidence="4" type="ORF">BQ2448_6505</name>
</gene>
<keyword evidence="5" id="KW-1185">Reference proteome</keyword>
<dbReference type="Pfam" id="PF12257">
    <property type="entry name" value="IML1"/>
    <property type="match status" value="1"/>
</dbReference>
<feature type="region of interest" description="Disordered" evidence="1">
    <location>
        <begin position="693"/>
        <end position="742"/>
    </location>
</feature>
<dbReference type="GO" id="GO:0010508">
    <property type="term" value="P:positive regulation of autophagy"/>
    <property type="evidence" value="ECO:0007669"/>
    <property type="project" value="TreeGrafter"/>
</dbReference>
<accession>A0A238FPZ1</accession>
<evidence type="ECO:0000259" key="2">
    <source>
        <dbReference type="Pfam" id="PF12257"/>
    </source>
</evidence>
<dbReference type="Pfam" id="PF19418">
    <property type="entry name" value="DEPDC5_CTD"/>
    <property type="match status" value="1"/>
</dbReference>
<feature type="compositionally biased region" description="Basic and acidic residues" evidence="1">
    <location>
        <begin position="718"/>
        <end position="742"/>
    </location>
</feature>
<reference evidence="5" key="1">
    <citation type="submission" date="2016-09" db="EMBL/GenBank/DDBJ databases">
        <authorList>
            <person name="Jeantristanb JTB J.-T."/>
            <person name="Ricardo R."/>
        </authorList>
    </citation>
    <scope>NUCLEOTIDE SEQUENCE [LARGE SCALE GENOMIC DNA]</scope>
</reference>
<feature type="compositionally biased region" description="Low complexity" evidence="1">
    <location>
        <begin position="67"/>
        <end position="93"/>
    </location>
</feature>
<feature type="compositionally biased region" description="Polar residues" evidence="1">
    <location>
        <begin position="901"/>
        <end position="912"/>
    </location>
</feature>
<dbReference type="GO" id="GO:1990130">
    <property type="term" value="C:GATOR1 complex"/>
    <property type="evidence" value="ECO:0007669"/>
    <property type="project" value="TreeGrafter"/>
</dbReference>
<feature type="domain" description="Vacuolar membrane-associated protein Iml1 N-terminal" evidence="2">
    <location>
        <begin position="167"/>
        <end position="464"/>
    </location>
</feature>
<dbReference type="PANTHER" id="PTHR13179">
    <property type="entry name" value="DEP DOMAIN CONTAINING PROTEIN 5"/>
    <property type="match status" value="1"/>
</dbReference>
<proteinExistence type="predicted"/>
<dbReference type="GO" id="GO:0005096">
    <property type="term" value="F:GTPase activator activity"/>
    <property type="evidence" value="ECO:0007669"/>
    <property type="project" value="InterPro"/>
</dbReference>
<dbReference type="PANTHER" id="PTHR13179:SF8">
    <property type="entry name" value="GATOR COMPLEX PROTEIN DEPDC5"/>
    <property type="match status" value="1"/>
</dbReference>
<evidence type="ECO:0000313" key="5">
    <source>
        <dbReference type="Proteomes" id="UP000198372"/>
    </source>
</evidence>
<evidence type="ECO:0000313" key="4">
    <source>
        <dbReference type="EMBL" id="SCV74073.1"/>
    </source>
</evidence>
<feature type="compositionally biased region" description="Polar residues" evidence="1">
    <location>
        <begin position="492"/>
        <end position="531"/>
    </location>
</feature>